<name>A0ACB9IV03_9ASTR</name>
<dbReference type="Proteomes" id="UP001056120">
    <property type="component" value="Linkage Group LG07"/>
</dbReference>
<organism evidence="1 2">
    <name type="scientific">Smallanthus sonchifolius</name>
    <dbReference type="NCBI Taxonomy" id="185202"/>
    <lineage>
        <taxon>Eukaryota</taxon>
        <taxon>Viridiplantae</taxon>
        <taxon>Streptophyta</taxon>
        <taxon>Embryophyta</taxon>
        <taxon>Tracheophyta</taxon>
        <taxon>Spermatophyta</taxon>
        <taxon>Magnoliopsida</taxon>
        <taxon>eudicotyledons</taxon>
        <taxon>Gunneridae</taxon>
        <taxon>Pentapetalae</taxon>
        <taxon>asterids</taxon>
        <taxon>campanulids</taxon>
        <taxon>Asterales</taxon>
        <taxon>Asteraceae</taxon>
        <taxon>Asteroideae</taxon>
        <taxon>Heliantheae alliance</taxon>
        <taxon>Millerieae</taxon>
        <taxon>Smallanthus</taxon>
    </lineage>
</organism>
<comment type="caution">
    <text evidence="1">The sequence shown here is derived from an EMBL/GenBank/DDBJ whole genome shotgun (WGS) entry which is preliminary data.</text>
</comment>
<dbReference type="EMBL" id="CM042024">
    <property type="protein sequence ID" value="KAI3811338.1"/>
    <property type="molecule type" value="Genomic_DNA"/>
</dbReference>
<gene>
    <name evidence="1" type="ORF">L1987_21059</name>
</gene>
<protein>
    <submittedName>
        <fullName evidence="1">Uncharacterized protein</fullName>
    </submittedName>
</protein>
<reference evidence="1 2" key="2">
    <citation type="journal article" date="2022" name="Mol. Ecol. Resour.">
        <title>The genomes of chicory, endive, great burdock and yacon provide insights into Asteraceae paleo-polyploidization history and plant inulin production.</title>
        <authorList>
            <person name="Fan W."/>
            <person name="Wang S."/>
            <person name="Wang H."/>
            <person name="Wang A."/>
            <person name="Jiang F."/>
            <person name="Liu H."/>
            <person name="Zhao H."/>
            <person name="Xu D."/>
            <person name="Zhang Y."/>
        </authorList>
    </citation>
    <scope>NUCLEOTIDE SEQUENCE [LARGE SCALE GENOMIC DNA]</scope>
    <source>
        <strain evidence="2">cv. Yunnan</strain>
        <tissue evidence="1">Leaves</tissue>
    </source>
</reference>
<evidence type="ECO:0000313" key="2">
    <source>
        <dbReference type="Proteomes" id="UP001056120"/>
    </source>
</evidence>
<accession>A0ACB9IV03</accession>
<proteinExistence type="predicted"/>
<reference evidence="2" key="1">
    <citation type="journal article" date="2022" name="Mol. Ecol. Resour.">
        <title>The genomes of chicory, endive, great burdock and yacon provide insights into Asteraceae palaeo-polyploidization history and plant inulin production.</title>
        <authorList>
            <person name="Fan W."/>
            <person name="Wang S."/>
            <person name="Wang H."/>
            <person name="Wang A."/>
            <person name="Jiang F."/>
            <person name="Liu H."/>
            <person name="Zhao H."/>
            <person name="Xu D."/>
            <person name="Zhang Y."/>
        </authorList>
    </citation>
    <scope>NUCLEOTIDE SEQUENCE [LARGE SCALE GENOMIC DNA]</scope>
    <source>
        <strain evidence="2">cv. Yunnan</strain>
    </source>
</reference>
<keyword evidence="2" id="KW-1185">Reference proteome</keyword>
<sequence length="120" mass="13623">MKGYKIYGIEHGKFVTSRDVRFVEWQFPFKEIKSKAGNTETFEPPYVDEEHWCPPVNSPIVEDATEETNEEFENSQTQISNDDSSEEIAQQSTSPSSDNAQPMHEEQEQATNSTATDTAD</sequence>
<evidence type="ECO:0000313" key="1">
    <source>
        <dbReference type="EMBL" id="KAI3811338.1"/>
    </source>
</evidence>